<feature type="compositionally biased region" description="Acidic residues" evidence="8">
    <location>
        <begin position="766"/>
        <end position="775"/>
    </location>
</feature>
<feature type="compositionally biased region" description="Basic and acidic residues" evidence="8">
    <location>
        <begin position="1482"/>
        <end position="1520"/>
    </location>
</feature>
<evidence type="ECO:0000256" key="6">
    <source>
        <dbReference type="ARBA" id="ARBA00023242"/>
    </source>
</evidence>
<keyword evidence="4 7" id="KW-0747">Spliceosome</keyword>
<organism evidence="11 12">
    <name type="scientific">Exidia glandulosa HHB12029</name>
    <dbReference type="NCBI Taxonomy" id="1314781"/>
    <lineage>
        <taxon>Eukaryota</taxon>
        <taxon>Fungi</taxon>
        <taxon>Dikarya</taxon>
        <taxon>Basidiomycota</taxon>
        <taxon>Agaricomycotina</taxon>
        <taxon>Agaricomycetes</taxon>
        <taxon>Auriculariales</taxon>
        <taxon>Exidiaceae</taxon>
        <taxon>Exidia</taxon>
    </lineage>
</organism>
<dbReference type="InterPro" id="IPR039974">
    <property type="entry name" value="Splicing_factor_SLU7"/>
</dbReference>
<dbReference type="OrthoDB" id="249612at2759"/>
<feature type="compositionally biased region" description="Polar residues" evidence="8">
    <location>
        <begin position="736"/>
        <end position="756"/>
    </location>
</feature>
<name>A0A165CJS3_EXIGL</name>
<sequence length="1561" mass="173685">MKSSSAVLLLVVLTPAKVLRSGLQPKFRPAYDKVAHWILLYGDPTRPHESTVASLRYFIQVAATAFLGQLGQTADSDFNQFTPDDRFQSLFEFLGASTCDLVTSMKQADELVQVRGVDRQRRALALEVAFSNESSGSAANETLAWIESGRVDFAFTVKIEKNPDNQYDPFVTVFYADCRERRPCVQESSTPATRQVIHEWTCGSGSGIAPQAGPQIKQHILDGLDLQTATSRLSTNPAPVRYDPDFGAEVIFHGEGDTANVLQIPLGQVWAPELRVPTDYLDFTDQDWELLQPFSVDIRLGWLRAEIIEHMKCWIEDDSLVINRREAEYLRSSLEFVIESLKRSSSSGNMYVSIPARTNQYSSKKMNIRTLCSLEFGPIYQGVSAGNAERVLTRAVMSDTLAIPWVKNVILKHAREHGLALSSIKDCKKKCQIIRFRTLDVDEDPCGPPGGLWADISDGINHIPAHFPRDTVEVFARTQNDPLTKLAGGLFRVKPLEFLCQRLPQNRSGLERDERLAVRVQILEYVGSAGEPTFKNPKPVTDDPAIRTWVKALRGDKDAEAAYLQMVDQTLTDDVKDAWRKDQEKKAKAPLAGLDPRVQPPHRRNKSGSTNSDRERDKDRVPVQKTKNRDSVRLDKTTKEPSLLEGYTRSWGQKRSLKMKWYTIPPDQREELEKIEFPSDDDLIQKQLPLRSPDPARPRYDALDLGSTQHTTTTRAHITPGPPSSPVISRMPPSSLPTQTASSPATSVAHASSSPSRGIVLGGVDDHDEEDDDDVPIPWESSPPRQRARVEDLVLATPRPMQQPVAPVILVPNSDSQKTNTNTGTNTQSQQTQSQSQERADQEMVEEEVAEDTDLLPSSKAPPTHVSETVLATSSQAPARAADDSLTASRSSVTASQSQSQPKADPAQPLDLEPKLEGEAMEVEDTGPSSGQEHGQQEARADDEEDQLAKSDEYTEEFLQAHIGSSKSKRRDDQQELGSPRRSPEGADGRVRKRRRLSEERAPPASTSKRKDQPEQERKRPRIEDVQGEAVINIEAQEEERALKAQANAKAADKRPARALVDVKTTPSLPGARKLVPPKDKGKAVAGDGVKAVGKISREEFRRQKDLDAARKAGTVPAEVDKQGRAINPHIPQYIAKAPWYLETGAPSLDHQRRPDDDLPAGKLNEWYARGERAGPAATKFRKGACENCGAMSHKTRDCIERPRRRGAKLTGKNIAADEVVQDLNMGYAAKRDRWNGYEPSEHNKIYEQYAAVEDARQKQREEEIDSQTTTDLAAARKLAKATTAGDAEFGSSDEEDEDEDKYADAADAVGQKMDTKTRITVRNLRIREDTAKYLMNLDEDSADTNKISILDRYGGEEYLRTAPKELLTGQTENYVEYSRTGQVVRGSERVKARSKYPEDVFINNHTAVWGSFYDKTAGKWGFACCHSFIHVSYCAGQAGIEAAAASSAANLLRADSERHAPEPSRAAEAVKMPPPAGKKSRVGETDPKLDQEKLDAALREERKRRNRPADDDGEGDPRDKRRKYNSFQGGQDVTEEEMEAYRMTKVSSEDPMANYRDEDL</sequence>
<feature type="chain" id="PRO_5007856053" description="Pre-mRNA-splicing factor SLU7" evidence="9">
    <location>
        <begin position="21"/>
        <end position="1561"/>
    </location>
</feature>
<feature type="compositionally biased region" description="Basic and acidic residues" evidence="8">
    <location>
        <begin position="1009"/>
        <end position="1025"/>
    </location>
</feature>
<feature type="region of interest" description="Disordered" evidence="8">
    <location>
        <begin position="582"/>
        <end position="641"/>
    </location>
</feature>
<feature type="region of interest" description="Disordered" evidence="8">
    <location>
        <begin position="1455"/>
        <end position="1561"/>
    </location>
</feature>
<dbReference type="Proteomes" id="UP000077266">
    <property type="component" value="Unassembled WGS sequence"/>
</dbReference>
<gene>
    <name evidence="11" type="ORF">EXIGLDRAFT_702390</name>
</gene>
<feature type="region of interest" description="Disordered" evidence="8">
    <location>
        <begin position="1104"/>
        <end position="1124"/>
    </location>
</feature>
<keyword evidence="6 7" id="KW-0539">Nucleus</keyword>
<feature type="region of interest" description="Disordered" evidence="8">
    <location>
        <begin position="1045"/>
        <end position="1089"/>
    </location>
</feature>
<dbReference type="GO" id="GO:0030628">
    <property type="term" value="F:pre-mRNA 3'-splice site binding"/>
    <property type="evidence" value="ECO:0007669"/>
    <property type="project" value="UniProtKB-UniRule"/>
</dbReference>
<feature type="compositionally biased region" description="Polar residues" evidence="8">
    <location>
        <begin position="866"/>
        <end position="877"/>
    </location>
</feature>
<dbReference type="GO" id="GO:0005681">
    <property type="term" value="C:spliceosomal complex"/>
    <property type="evidence" value="ECO:0007669"/>
    <property type="project" value="UniProtKB-UniRule"/>
</dbReference>
<feature type="compositionally biased region" description="Low complexity" evidence="8">
    <location>
        <begin position="708"/>
        <end position="719"/>
    </location>
</feature>
<comment type="subcellular location">
    <subcellularLocation>
        <location evidence="1 7">Nucleus</location>
    </subcellularLocation>
</comment>
<feature type="compositionally biased region" description="Low complexity" evidence="8">
    <location>
        <begin position="819"/>
        <end position="837"/>
    </location>
</feature>
<keyword evidence="9" id="KW-0732">Signal</keyword>
<comment type="similarity">
    <text evidence="2 7">Belongs to the SLU7 family.</text>
</comment>
<protein>
    <recommendedName>
        <fullName evidence="7">Pre-mRNA-splicing factor SLU7</fullName>
    </recommendedName>
</protein>
<evidence type="ECO:0000256" key="7">
    <source>
        <dbReference type="RuleBase" id="RU367071"/>
    </source>
</evidence>
<feature type="domain" description="Pre-mRNA-splicing factor SLU7" evidence="10">
    <location>
        <begin position="1226"/>
        <end position="1343"/>
    </location>
</feature>
<dbReference type="CDD" id="cd22541">
    <property type="entry name" value="SP5_N"/>
    <property type="match status" value="1"/>
</dbReference>
<evidence type="ECO:0000256" key="5">
    <source>
        <dbReference type="ARBA" id="ARBA00023187"/>
    </source>
</evidence>
<dbReference type="Pfam" id="PF11708">
    <property type="entry name" value="Slu7"/>
    <property type="match status" value="2"/>
</dbReference>
<feature type="domain" description="Pre-mRNA-splicing factor SLU7" evidence="10">
    <location>
        <begin position="1345"/>
        <end position="1412"/>
    </location>
</feature>
<proteinExistence type="inferred from homology"/>
<feature type="compositionally biased region" description="Basic and acidic residues" evidence="8">
    <location>
        <begin position="612"/>
        <end position="639"/>
    </location>
</feature>
<evidence type="ECO:0000256" key="4">
    <source>
        <dbReference type="ARBA" id="ARBA00022728"/>
    </source>
</evidence>
<feature type="region of interest" description="Disordered" evidence="8">
    <location>
        <begin position="708"/>
        <end position="1030"/>
    </location>
</feature>
<reference evidence="11 12" key="1">
    <citation type="journal article" date="2016" name="Mol. Biol. Evol.">
        <title>Comparative Genomics of Early-Diverging Mushroom-Forming Fungi Provides Insights into the Origins of Lignocellulose Decay Capabilities.</title>
        <authorList>
            <person name="Nagy L.G."/>
            <person name="Riley R."/>
            <person name="Tritt A."/>
            <person name="Adam C."/>
            <person name="Daum C."/>
            <person name="Floudas D."/>
            <person name="Sun H."/>
            <person name="Yadav J.S."/>
            <person name="Pangilinan J."/>
            <person name="Larsson K.H."/>
            <person name="Matsuura K."/>
            <person name="Barry K."/>
            <person name="Labutti K."/>
            <person name="Kuo R."/>
            <person name="Ohm R.A."/>
            <person name="Bhattacharya S.S."/>
            <person name="Shirouzu T."/>
            <person name="Yoshinaga Y."/>
            <person name="Martin F.M."/>
            <person name="Grigoriev I.V."/>
            <person name="Hibbett D.S."/>
        </authorList>
    </citation>
    <scope>NUCLEOTIDE SEQUENCE [LARGE SCALE GENOMIC DNA]</scope>
    <source>
        <strain evidence="11 12">HHB12029</strain>
    </source>
</reference>
<dbReference type="EMBL" id="KV426313">
    <property type="protein sequence ID" value="KZV82595.1"/>
    <property type="molecule type" value="Genomic_DNA"/>
</dbReference>
<dbReference type="STRING" id="1314781.A0A165CJS3"/>
<evidence type="ECO:0000259" key="10">
    <source>
        <dbReference type="Pfam" id="PF11708"/>
    </source>
</evidence>
<evidence type="ECO:0000256" key="8">
    <source>
        <dbReference type="SAM" id="MobiDB-lite"/>
    </source>
</evidence>
<keyword evidence="3 7" id="KW-0507">mRNA processing</keyword>
<evidence type="ECO:0000256" key="1">
    <source>
        <dbReference type="ARBA" id="ARBA00004123"/>
    </source>
</evidence>
<comment type="subunit">
    <text evidence="7">Associated with the spliceosome.</text>
</comment>
<feature type="signal peptide" evidence="9">
    <location>
        <begin position="1"/>
        <end position="20"/>
    </location>
</feature>
<feature type="compositionally biased region" description="Low complexity" evidence="8">
    <location>
        <begin position="887"/>
        <end position="901"/>
    </location>
</feature>
<dbReference type="InParanoid" id="A0A165CJS3"/>
<dbReference type="PANTHER" id="PTHR12942">
    <property type="entry name" value="STEP II SPLICING FACTOR SLU7"/>
    <property type="match status" value="1"/>
</dbReference>
<evidence type="ECO:0000256" key="3">
    <source>
        <dbReference type="ARBA" id="ARBA00022664"/>
    </source>
</evidence>
<evidence type="ECO:0000313" key="11">
    <source>
        <dbReference type="EMBL" id="KZV82595.1"/>
    </source>
</evidence>
<evidence type="ECO:0000313" key="12">
    <source>
        <dbReference type="Proteomes" id="UP000077266"/>
    </source>
</evidence>
<keyword evidence="5 7" id="KW-0508">mRNA splicing</keyword>
<accession>A0A165CJS3</accession>
<comment type="function">
    <text evidence="7">Involved in pre-mRNA splicing.</text>
</comment>
<keyword evidence="12" id="KW-1185">Reference proteome</keyword>
<feature type="compositionally biased region" description="Acidic residues" evidence="8">
    <location>
        <begin position="843"/>
        <end position="854"/>
    </location>
</feature>
<evidence type="ECO:0000256" key="2">
    <source>
        <dbReference type="ARBA" id="ARBA00007203"/>
    </source>
</evidence>
<dbReference type="PANTHER" id="PTHR12942:SF2">
    <property type="entry name" value="PRE-MRNA-SPLICING FACTOR SLU7"/>
    <property type="match status" value="1"/>
</dbReference>
<dbReference type="GO" id="GO:0000398">
    <property type="term" value="P:mRNA splicing, via spliceosome"/>
    <property type="evidence" value="ECO:0007669"/>
    <property type="project" value="UniProtKB-UniRule"/>
</dbReference>
<dbReference type="InterPro" id="IPR021715">
    <property type="entry name" value="Slu7_dom"/>
</dbReference>
<evidence type="ECO:0000256" key="9">
    <source>
        <dbReference type="SAM" id="SignalP"/>
    </source>
</evidence>